<feature type="chain" id="PRO_5045924892" description="Secreted protein" evidence="1">
    <location>
        <begin position="27"/>
        <end position="142"/>
    </location>
</feature>
<name>A0ABV2QQ94_9MICO</name>
<sequence length="142" mass="14920">MNTPSRILGVAVAASLGLALSGCALADTLQNETASSYGTKGELDEQWGKAAPWLPADSADIDVRESTRSEHAVLRASTDAALDPASCTLTERESLWTYSVDWAPRTLPDEVWACGDWAVVETDGGYFGWTPNSAGEAAATVG</sequence>
<evidence type="ECO:0000313" key="2">
    <source>
        <dbReference type="EMBL" id="MET4583205.1"/>
    </source>
</evidence>
<reference evidence="2 3" key="1">
    <citation type="submission" date="2024-06" db="EMBL/GenBank/DDBJ databases">
        <title>Sorghum-associated microbial communities from plants grown in Nebraska, USA.</title>
        <authorList>
            <person name="Schachtman D."/>
        </authorList>
    </citation>
    <scope>NUCLEOTIDE SEQUENCE [LARGE SCALE GENOMIC DNA]</scope>
    <source>
        <strain evidence="2 3">2857</strain>
    </source>
</reference>
<gene>
    <name evidence="2" type="ORF">ABIE21_002724</name>
</gene>
<proteinExistence type="predicted"/>
<feature type="signal peptide" evidence="1">
    <location>
        <begin position="1"/>
        <end position="26"/>
    </location>
</feature>
<dbReference type="EMBL" id="JBEPSJ010000003">
    <property type="protein sequence ID" value="MET4583205.1"/>
    <property type="molecule type" value="Genomic_DNA"/>
</dbReference>
<dbReference type="PROSITE" id="PS51257">
    <property type="entry name" value="PROKAR_LIPOPROTEIN"/>
    <property type="match status" value="1"/>
</dbReference>
<comment type="caution">
    <text evidence="2">The sequence shown here is derived from an EMBL/GenBank/DDBJ whole genome shotgun (WGS) entry which is preliminary data.</text>
</comment>
<dbReference type="Proteomes" id="UP001549257">
    <property type="component" value="Unassembled WGS sequence"/>
</dbReference>
<evidence type="ECO:0000313" key="3">
    <source>
        <dbReference type="Proteomes" id="UP001549257"/>
    </source>
</evidence>
<protein>
    <recommendedName>
        <fullName evidence="4">Secreted protein</fullName>
    </recommendedName>
</protein>
<dbReference type="RefSeq" id="WP_354025369.1">
    <property type="nucleotide sequence ID" value="NZ_JBEPSJ010000003.1"/>
</dbReference>
<keyword evidence="3" id="KW-1185">Reference proteome</keyword>
<evidence type="ECO:0008006" key="4">
    <source>
        <dbReference type="Google" id="ProtNLM"/>
    </source>
</evidence>
<evidence type="ECO:0000256" key="1">
    <source>
        <dbReference type="SAM" id="SignalP"/>
    </source>
</evidence>
<keyword evidence="1" id="KW-0732">Signal</keyword>
<organism evidence="2 3">
    <name type="scientific">Conyzicola nivalis</name>
    <dbReference type="NCBI Taxonomy" id="1477021"/>
    <lineage>
        <taxon>Bacteria</taxon>
        <taxon>Bacillati</taxon>
        <taxon>Actinomycetota</taxon>
        <taxon>Actinomycetes</taxon>
        <taxon>Micrococcales</taxon>
        <taxon>Microbacteriaceae</taxon>
        <taxon>Conyzicola</taxon>
    </lineage>
</organism>
<accession>A0ABV2QQ94</accession>